<dbReference type="InterPro" id="IPR027443">
    <property type="entry name" value="IPNS-like_sf"/>
</dbReference>
<dbReference type="Pfam" id="PF14226">
    <property type="entry name" value="DIOX_N"/>
    <property type="match status" value="1"/>
</dbReference>
<keyword evidence="2" id="KW-0560">Oxidoreductase</keyword>
<keyword evidence="2" id="KW-0479">Metal-binding</keyword>
<dbReference type="Gene3D" id="2.60.120.330">
    <property type="entry name" value="B-lactam Antibiotic, Isopenicillin N Synthase, Chain"/>
    <property type="match status" value="1"/>
</dbReference>
<dbReference type="GO" id="GO:0016491">
    <property type="term" value="F:oxidoreductase activity"/>
    <property type="evidence" value="ECO:0007669"/>
    <property type="project" value="UniProtKB-KW"/>
</dbReference>
<dbReference type="SUPFAM" id="SSF51197">
    <property type="entry name" value="Clavaminate synthase-like"/>
    <property type="match status" value="1"/>
</dbReference>
<dbReference type="PROSITE" id="PS51471">
    <property type="entry name" value="FE2OG_OXY"/>
    <property type="match status" value="1"/>
</dbReference>
<feature type="domain" description="Fe2OG dioxygenase" evidence="3">
    <location>
        <begin position="183"/>
        <end position="289"/>
    </location>
</feature>
<dbReference type="AlphaFoldDB" id="A0A6A6S5E7"/>
<dbReference type="Pfam" id="PF03171">
    <property type="entry name" value="2OG-FeII_Oxy"/>
    <property type="match status" value="1"/>
</dbReference>
<proteinExistence type="inferred from homology"/>
<reference evidence="4" key="1">
    <citation type="journal article" date="2020" name="Stud. Mycol.">
        <title>101 Dothideomycetes genomes: a test case for predicting lifestyles and emergence of pathogens.</title>
        <authorList>
            <person name="Haridas S."/>
            <person name="Albert R."/>
            <person name="Binder M."/>
            <person name="Bloem J."/>
            <person name="Labutti K."/>
            <person name="Salamov A."/>
            <person name="Andreopoulos B."/>
            <person name="Baker S."/>
            <person name="Barry K."/>
            <person name="Bills G."/>
            <person name="Bluhm B."/>
            <person name="Cannon C."/>
            <person name="Castanera R."/>
            <person name="Culley D."/>
            <person name="Daum C."/>
            <person name="Ezra D."/>
            <person name="Gonzalez J."/>
            <person name="Henrissat B."/>
            <person name="Kuo A."/>
            <person name="Liang C."/>
            <person name="Lipzen A."/>
            <person name="Lutzoni F."/>
            <person name="Magnuson J."/>
            <person name="Mondo S."/>
            <person name="Nolan M."/>
            <person name="Ohm R."/>
            <person name="Pangilinan J."/>
            <person name="Park H.-J."/>
            <person name="Ramirez L."/>
            <person name="Alfaro M."/>
            <person name="Sun H."/>
            <person name="Tritt A."/>
            <person name="Yoshinaga Y."/>
            <person name="Zwiers L.-H."/>
            <person name="Turgeon B."/>
            <person name="Goodwin S."/>
            <person name="Spatafora J."/>
            <person name="Crous P."/>
            <person name="Grigoriev I."/>
        </authorList>
    </citation>
    <scope>NUCLEOTIDE SEQUENCE</scope>
    <source>
        <strain evidence="4">CBS 473.64</strain>
    </source>
</reference>
<keyword evidence="5" id="KW-1185">Reference proteome</keyword>
<evidence type="ECO:0000256" key="2">
    <source>
        <dbReference type="RuleBase" id="RU003682"/>
    </source>
</evidence>
<organism evidence="4 5">
    <name type="scientific">Massarina eburnea CBS 473.64</name>
    <dbReference type="NCBI Taxonomy" id="1395130"/>
    <lineage>
        <taxon>Eukaryota</taxon>
        <taxon>Fungi</taxon>
        <taxon>Dikarya</taxon>
        <taxon>Ascomycota</taxon>
        <taxon>Pezizomycotina</taxon>
        <taxon>Dothideomycetes</taxon>
        <taxon>Pleosporomycetidae</taxon>
        <taxon>Pleosporales</taxon>
        <taxon>Massarineae</taxon>
        <taxon>Massarinaceae</taxon>
        <taxon>Massarina</taxon>
    </lineage>
</organism>
<comment type="similarity">
    <text evidence="1 2">Belongs to the iron/ascorbate-dependent oxidoreductase family.</text>
</comment>
<gene>
    <name evidence="4" type="ORF">P280DRAFT_496818</name>
</gene>
<protein>
    <submittedName>
        <fullName evidence="4">Clavaminate synthase-like protein</fullName>
    </submittedName>
</protein>
<dbReference type="PANTHER" id="PTHR47990">
    <property type="entry name" value="2-OXOGLUTARATE (2OG) AND FE(II)-DEPENDENT OXYGENASE SUPERFAMILY PROTEIN-RELATED"/>
    <property type="match status" value="1"/>
</dbReference>
<dbReference type="InterPro" id="IPR005123">
    <property type="entry name" value="Oxoglu/Fe-dep_dioxygenase_dom"/>
</dbReference>
<evidence type="ECO:0000313" key="5">
    <source>
        <dbReference type="Proteomes" id="UP000799753"/>
    </source>
</evidence>
<dbReference type="GO" id="GO:0046872">
    <property type="term" value="F:metal ion binding"/>
    <property type="evidence" value="ECO:0007669"/>
    <property type="project" value="UniProtKB-KW"/>
</dbReference>
<dbReference type="InterPro" id="IPR026992">
    <property type="entry name" value="DIOX_N"/>
</dbReference>
<evidence type="ECO:0000256" key="1">
    <source>
        <dbReference type="ARBA" id="ARBA00008056"/>
    </source>
</evidence>
<name>A0A6A6S5E7_9PLEO</name>
<sequence>MASNMEELYSSFPDDVPTAPLVTISLQKLVAEDGKEKERLFEASKSLGFFYLDMQECDHGKTLLSGSEEMFDLMERFYELPVEEKLKYDFAAEGKYFGYIGLGAEVVDGKGTREKNEKYNISKDDILSQSDPLPAPSIITNNRPALSNYIHANNRVLTTLFSSLAESLNLPASTFTSLHRLSSPSGCHIRFIRAPPQPIDQRTLTLGEHTDFGSLTILFNRIGGLQVKLPNTTDWVYVRPMPGCAIVNLGDAMVKFTAGILRSNLHRVVSPPGSQADMVRYSLVFFQRPEYDVKMRRLEGGLVDGVPKDDGEVDGESTREWLKRRHQGRKGFTMLMNLISRVSPRTFASTFLAVIESLYQENKKQWITSVIVKNLIKLFLRYLHLSRYCSWPHH</sequence>
<dbReference type="InterPro" id="IPR050231">
    <property type="entry name" value="Iron_ascorbate_oxido_reductase"/>
</dbReference>
<evidence type="ECO:0000313" key="4">
    <source>
        <dbReference type="EMBL" id="KAF2643106.1"/>
    </source>
</evidence>
<dbReference type="InterPro" id="IPR044861">
    <property type="entry name" value="IPNS-like_FE2OG_OXY"/>
</dbReference>
<accession>A0A6A6S5E7</accession>
<dbReference type="OrthoDB" id="288590at2759"/>
<dbReference type="EMBL" id="MU006780">
    <property type="protein sequence ID" value="KAF2643106.1"/>
    <property type="molecule type" value="Genomic_DNA"/>
</dbReference>
<evidence type="ECO:0000259" key="3">
    <source>
        <dbReference type="PROSITE" id="PS51471"/>
    </source>
</evidence>
<dbReference type="GO" id="GO:0044283">
    <property type="term" value="P:small molecule biosynthetic process"/>
    <property type="evidence" value="ECO:0007669"/>
    <property type="project" value="UniProtKB-ARBA"/>
</dbReference>
<dbReference type="FunFam" id="2.60.120.330:FF:000045">
    <property type="entry name" value="Oxidoreductase, 2OG-Fe(II) oxygenase family, putative"/>
    <property type="match status" value="1"/>
</dbReference>
<keyword evidence="2" id="KW-0408">Iron</keyword>
<dbReference type="Proteomes" id="UP000799753">
    <property type="component" value="Unassembled WGS sequence"/>
</dbReference>